<protein>
    <submittedName>
        <fullName evidence="1">Putative signal peptide protein</fullName>
    </submittedName>
</protein>
<dbReference type="KEGG" id="rdp:RD2015_2495"/>
<dbReference type="STRING" id="76731.RD2015_2495"/>
<keyword evidence="2" id="KW-1185">Reference proteome</keyword>
<evidence type="ECO:0000313" key="1">
    <source>
        <dbReference type="EMBL" id="ALV06963.1"/>
    </source>
</evidence>
<name>A0A0U3MVD6_9BURK</name>
<gene>
    <name evidence="1" type="ORF">RD2015_2495</name>
</gene>
<dbReference type="PATRIC" id="fig|76731.3.peg.2553"/>
<sequence precursor="true">MTVFSRPRAAARVQSPMTRARWTPAAAMVLLAAAGTASAQAPTPVAAQAPACVSAQPAQIAGLFDRWNASLATGSPERVAANYAPDAVLLPTVTNEPRTTPAEIRDYFVKFLKNQPQGTIDKRVIKIGCNVAQDVGTYTFRFGDGQTVKARYTYVYEWKDGQWLIAHHHSSAMPEAKSS</sequence>
<dbReference type="Proteomes" id="UP000060699">
    <property type="component" value="Chromosome"/>
</dbReference>
<dbReference type="GO" id="GO:0005516">
    <property type="term" value="F:calmodulin binding"/>
    <property type="evidence" value="ECO:0007669"/>
    <property type="project" value="InterPro"/>
</dbReference>
<dbReference type="AlphaFoldDB" id="A0A0U3MVD6"/>
<dbReference type="InterPro" id="IPR032710">
    <property type="entry name" value="NTF2-like_dom_sf"/>
</dbReference>
<dbReference type="EMBL" id="CP013729">
    <property type="protein sequence ID" value="ALV06963.1"/>
    <property type="molecule type" value="Genomic_DNA"/>
</dbReference>
<dbReference type="InterPro" id="IPR011944">
    <property type="entry name" value="Steroid_delta5-4_isomerase"/>
</dbReference>
<dbReference type="InterPro" id="IPR013543">
    <property type="entry name" value="Ca/CaM-dep_prot_kinase-assoc"/>
</dbReference>
<proteinExistence type="predicted"/>
<evidence type="ECO:0000313" key="2">
    <source>
        <dbReference type="Proteomes" id="UP000060699"/>
    </source>
</evidence>
<accession>A0A0U3MVD6</accession>
<dbReference type="InterPro" id="IPR016887">
    <property type="entry name" value="UCP028470_steroid_isom-rel"/>
</dbReference>
<organism evidence="1 2">
    <name type="scientific">Roseateles depolymerans</name>
    <dbReference type="NCBI Taxonomy" id="76731"/>
    <lineage>
        <taxon>Bacteria</taxon>
        <taxon>Pseudomonadati</taxon>
        <taxon>Pseudomonadota</taxon>
        <taxon>Betaproteobacteria</taxon>
        <taxon>Burkholderiales</taxon>
        <taxon>Sphaerotilaceae</taxon>
        <taxon>Roseateles</taxon>
    </lineage>
</organism>
<dbReference type="SUPFAM" id="SSF54427">
    <property type="entry name" value="NTF2-like"/>
    <property type="match status" value="1"/>
</dbReference>
<dbReference type="PIRSF" id="PIRSF028470">
    <property type="entry name" value="UCP028470"/>
    <property type="match status" value="1"/>
</dbReference>
<dbReference type="Gene3D" id="3.10.450.50">
    <property type="match status" value="1"/>
</dbReference>
<dbReference type="Pfam" id="PF08332">
    <property type="entry name" value="CaMKII_AD"/>
    <property type="match status" value="1"/>
</dbReference>
<reference evidence="1 2" key="1">
    <citation type="submission" date="2015-12" db="EMBL/GenBank/DDBJ databases">
        <title>Complete genome of Roseateles depolymerans KCTC 42856.</title>
        <authorList>
            <person name="Kim K.M."/>
        </authorList>
    </citation>
    <scope>NUCLEOTIDE SEQUENCE [LARGE SCALE GENOMIC DNA]</scope>
    <source>
        <strain evidence="1 2">KCTC 42856</strain>
    </source>
</reference>
<dbReference type="GO" id="GO:0004683">
    <property type="term" value="F:calcium/calmodulin-dependent protein kinase activity"/>
    <property type="evidence" value="ECO:0007669"/>
    <property type="project" value="InterPro"/>
</dbReference>
<dbReference type="NCBIfam" id="TIGR02246">
    <property type="entry name" value="SgcJ/EcaC family oxidoreductase"/>
    <property type="match status" value="1"/>
</dbReference>